<dbReference type="Gene3D" id="3.40.50.300">
    <property type="entry name" value="P-loop containing nucleotide triphosphate hydrolases"/>
    <property type="match status" value="2"/>
</dbReference>
<dbReference type="InterPro" id="IPR011604">
    <property type="entry name" value="PDDEXK-like_dom_sf"/>
</dbReference>
<dbReference type="GO" id="GO:0009338">
    <property type="term" value="C:exodeoxyribonuclease V complex"/>
    <property type="evidence" value="ECO:0007669"/>
    <property type="project" value="TreeGrafter"/>
</dbReference>
<dbReference type="OrthoDB" id="9810135at2"/>
<dbReference type="AlphaFoldDB" id="A0A4U6R6N5"/>
<comment type="miscellaneous">
    <text evidence="15">In the RecBCD complex, RecB has a slow 3'-5' helicase, an exonuclease activity and loads RecA onto ssDNA, RecD has a fast 5'-3' helicase activity, while RecC stimulates the ATPase and processivity of the RecB helicase and contributes to recognition of the Chi site.</text>
</comment>
<dbReference type="Gene3D" id="3.90.320.10">
    <property type="match status" value="1"/>
</dbReference>
<comment type="catalytic activity">
    <reaction evidence="13 15">
        <text>Couples ATP hydrolysis with the unwinding of duplex DNA by translocating in the 3'-5' direction.</text>
        <dbReference type="EC" id="5.6.2.4"/>
    </reaction>
</comment>
<dbReference type="HAMAP" id="MF_01485">
    <property type="entry name" value="RecB"/>
    <property type="match status" value="1"/>
</dbReference>
<evidence type="ECO:0000256" key="3">
    <source>
        <dbReference type="ARBA" id="ARBA00022741"/>
    </source>
</evidence>
<dbReference type="InterPro" id="IPR004586">
    <property type="entry name" value="RecB"/>
</dbReference>
<dbReference type="NCBIfam" id="TIGR00609">
    <property type="entry name" value="recB"/>
    <property type="match status" value="1"/>
</dbReference>
<gene>
    <name evidence="15 20" type="primary">recB</name>
    <name evidence="20" type="ORF">FDP08_14505</name>
</gene>
<comment type="subunit">
    <text evidence="15">Heterotrimer of RecB, RecC and RecD. All subunits contribute to DNA-binding. Interacts with RecA.</text>
</comment>
<feature type="domain" description="UvrD-like helicase ATP-binding" evidence="18">
    <location>
        <begin position="2"/>
        <end position="477"/>
    </location>
</feature>
<dbReference type="InterPro" id="IPR014017">
    <property type="entry name" value="DNA_helicase_UvrD-like_C"/>
</dbReference>
<comment type="caution">
    <text evidence="20">The sequence shown here is derived from an EMBL/GenBank/DDBJ whole genome shotgun (WGS) entry which is preliminary data.</text>
</comment>
<evidence type="ECO:0000256" key="12">
    <source>
        <dbReference type="ARBA" id="ARBA00023235"/>
    </source>
</evidence>
<evidence type="ECO:0000259" key="19">
    <source>
        <dbReference type="PROSITE" id="PS51217"/>
    </source>
</evidence>
<proteinExistence type="inferred from homology"/>
<keyword evidence="1 15" id="KW-0540">Nuclease</keyword>
<dbReference type="InterPro" id="IPR038726">
    <property type="entry name" value="PDDEXK_AddAB-type"/>
</dbReference>
<sequence>MTGSVRKLDPLTLPLRGSQLIEASAGTGKTFTLALLYVRLVLGHRTAEESLGEGIMPPHLLVVTFTEAATKELRDRIRARLTEAAALFAVQPDTVDTAATAKDPLVNLRNACPSADWPACRRKLLLAAEWMDEAAVSTIHGWCNRMLSEHAFDSGSLFRQTLETSQTDLLDTVVRDYWRTFVYPLPPELMSEVLDNWKTPESLRQSVRNLLPHVDALPVPERDPVAAADHAKTRREQRLRELKAPWPAWCDELDELLSETGKRKPKPLHGTTKNSIQKAVAYLREWATTDAAEPHEFLSSKRTKGFDTLEADAFAEKWTGDDEPPHHPAMDAIAELKPALKAMPVAKPDILNHAACWIAKRLDSEKQRLASMGFDDLLTRLDEALGGPQGGRLAETIRRQFPVAMIDEFQDTDPVQYRIFDRIYRVASNDQDTSLLMIGDPKQAIYGFRGADIHTYLDARRAVSSRTYTLGTNFRSAVAMVDGVNRVFARADQSLPEGAFLFRTAEDNPLPFSPVNAKGTDQQWCVQGQPQPPLTFWTLADDRPIAKEAGREAMSEVCSAEIARLLNLGQASEAGFGAEGKPLEQLRPEHIAILVNKRDEADAVRRALSARGIRSVYLSDRNSVLQSAQAMELLQWLQACAEPGQLSLIRAALATPTMGLAYQDLDRLLSDENALDREINRFQGYRELWQQQGVLPMLRRLLMDYEVPAKLLAGPDGERGLTDILHIAELLQQDSQQLDGEHALIHHYTEMLRESDDEDEHRTMRLESDAGLVKVVTVHKSKGLEYPLVFLPFATEFREEKPNQAFIKYHDDEGKLRISLEPDDDTLARADRERLGEDIRKFYVALTRSRHATWVGAAGIKGWRQSGLGHLVGREASEDDTDLMPFLQAMAAGEPAIEVAPVPEPGDDVYAGETEPELGKALEPVREAKENWWIASYSAITYGARSRFDGEFAPASEDPEQENLREEDESTGTDIAASTDAVAKGPLPFNQHSFPRGAGPGTFLHDILEWCATQGFRKVAHTPDDLHELLERRCKLRNWSDWVETLKTWIHTLVTADIPLPDSGGSCSLAGLETFRPELEFWFESHQVNTRTMDKLVRQHTLNGENRPEAHETTFNGMLKGFIDLVFEYGGRYYVLDYKSNVLGEDDQAYTNDVMIEKILENRYDLQYVIYLLALHRLLKSRLPDYDYDTHVGGAVYLFLRGCDTPGAGAFTERPPRELIEQLDRLFSGQQERAA</sequence>
<comment type="domain">
    <text evidence="15">The N-terminal DNA-binding domain is a ssDNA-dependent ATPase and has ATP-dependent 3'-5' helicase function. This domain interacts with RecC.</text>
</comment>
<feature type="region of interest" description="DNA-binding and helicase activity, interacts with RecC" evidence="15">
    <location>
        <begin position="1"/>
        <end position="914"/>
    </location>
</feature>
<dbReference type="Gene3D" id="1.10.3170.10">
    <property type="entry name" value="Recbcd, chain B, domain 2"/>
    <property type="match status" value="1"/>
</dbReference>
<dbReference type="SUPFAM" id="SSF52540">
    <property type="entry name" value="P-loop containing nucleoside triphosphate hydrolases"/>
    <property type="match status" value="1"/>
</dbReference>
<dbReference type="Pfam" id="PF13361">
    <property type="entry name" value="UvrD_C"/>
    <property type="match status" value="1"/>
</dbReference>
<keyword evidence="5 15" id="KW-0378">Hydrolase</keyword>
<dbReference type="EC" id="3.1.11.5" evidence="15"/>
<evidence type="ECO:0000256" key="1">
    <source>
        <dbReference type="ARBA" id="ARBA00022722"/>
    </source>
</evidence>
<evidence type="ECO:0000256" key="4">
    <source>
        <dbReference type="ARBA" id="ARBA00022763"/>
    </source>
</evidence>
<dbReference type="PROSITE" id="PS51198">
    <property type="entry name" value="UVRD_HELICASE_ATP_BIND"/>
    <property type="match status" value="1"/>
</dbReference>
<evidence type="ECO:0000256" key="17">
    <source>
        <dbReference type="SAM" id="MobiDB-lite"/>
    </source>
</evidence>
<evidence type="ECO:0000256" key="8">
    <source>
        <dbReference type="ARBA" id="ARBA00022840"/>
    </source>
</evidence>
<evidence type="ECO:0000256" key="13">
    <source>
        <dbReference type="ARBA" id="ARBA00034617"/>
    </source>
</evidence>
<keyword evidence="9 15" id="KW-0460">Magnesium</keyword>
<dbReference type="RefSeq" id="WP_137436837.1">
    <property type="nucleotide sequence ID" value="NZ_SZYH01000001.1"/>
</dbReference>
<dbReference type="InterPro" id="IPR014016">
    <property type="entry name" value="UvrD-like_ATP-bd"/>
</dbReference>
<dbReference type="Proteomes" id="UP000308488">
    <property type="component" value="Unassembled WGS sequence"/>
</dbReference>
<evidence type="ECO:0000313" key="21">
    <source>
        <dbReference type="Proteomes" id="UP000308488"/>
    </source>
</evidence>
<dbReference type="GO" id="GO:0005829">
    <property type="term" value="C:cytosol"/>
    <property type="evidence" value="ECO:0007669"/>
    <property type="project" value="TreeGrafter"/>
</dbReference>
<comment type="catalytic activity">
    <reaction evidence="14 15">
        <text>ATP + H2O = ADP + phosphate + H(+)</text>
        <dbReference type="Rhea" id="RHEA:13065"/>
        <dbReference type="ChEBI" id="CHEBI:15377"/>
        <dbReference type="ChEBI" id="CHEBI:15378"/>
        <dbReference type="ChEBI" id="CHEBI:30616"/>
        <dbReference type="ChEBI" id="CHEBI:43474"/>
        <dbReference type="ChEBI" id="CHEBI:456216"/>
        <dbReference type="EC" id="5.6.2.4"/>
    </reaction>
</comment>
<feature type="binding site" evidence="15">
    <location>
        <position position="1005"/>
    </location>
    <ligand>
        <name>Mg(2+)</name>
        <dbReference type="ChEBI" id="CHEBI:18420"/>
    </ligand>
</feature>
<dbReference type="SUPFAM" id="SSF52980">
    <property type="entry name" value="Restriction endonuclease-like"/>
    <property type="match status" value="1"/>
</dbReference>
<evidence type="ECO:0000256" key="16">
    <source>
        <dbReference type="PROSITE-ProRule" id="PRU00560"/>
    </source>
</evidence>
<evidence type="ECO:0000256" key="2">
    <source>
        <dbReference type="ARBA" id="ARBA00022723"/>
    </source>
</evidence>
<dbReference type="GO" id="GO:0016887">
    <property type="term" value="F:ATP hydrolysis activity"/>
    <property type="evidence" value="ECO:0007669"/>
    <property type="project" value="RHEA"/>
</dbReference>
<dbReference type="GO" id="GO:0000724">
    <property type="term" value="P:double-strand break repair via homologous recombination"/>
    <property type="evidence" value="ECO:0007669"/>
    <property type="project" value="UniProtKB-UniRule"/>
</dbReference>
<dbReference type="Gene3D" id="1.10.486.10">
    <property type="entry name" value="PCRA, domain 4"/>
    <property type="match status" value="1"/>
</dbReference>
<feature type="region of interest" description="Nuclease activity, interacts with RecD and RecA" evidence="15">
    <location>
        <begin position="931"/>
        <end position="1235"/>
    </location>
</feature>
<keyword evidence="10 15" id="KW-0238">DNA-binding</keyword>
<evidence type="ECO:0000259" key="18">
    <source>
        <dbReference type="PROSITE" id="PS51198"/>
    </source>
</evidence>
<dbReference type="EC" id="5.6.2.4" evidence="15"/>
<keyword evidence="3 15" id="KW-0547">Nucleotide-binding</keyword>
<evidence type="ECO:0000256" key="7">
    <source>
        <dbReference type="ARBA" id="ARBA00022839"/>
    </source>
</evidence>
<evidence type="ECO:0000256" key="5">
    <source>
        <dbReference type="ARBA" id="ARBA00022801"/>
    </source>
</evidence>
<dbReference type="PANTHER" id="PTHR11070:SF23">
    <property type="entry name" value="RECBCD ENZYME SUBUNIT RECB"/>
    <property type="match status" value="1"/>
</dbReference>
<evidence type="ECO:0000256" key="6">
    <source>
        <dbReference type="ARBA" id="ARBA00022806"/>
    </source>
</evidence>
<comment type="function">
    <text evidence="15">A helicase/nuclease that prepares dsDNA breaks (DSB) for recombinational DNA repair. Binds to DSBs and unwinds DNA via a highly rapid and processive ATP-dependent bidirectional helicase activity. Unwinds dsDNA until it encounters a Chi (crossover hotspot instigator) sequence from the 3' direction. Cuts ssDNA a few nucleotides 3' to the Chi site. The properties and activities of the enzyme are changed at Chi. The Chi-altered holoenzyme produces a long 3'-ssDNA overhang and facilitates RecA-binding to the ssDNA for homologous DNA recombination and repair. Holoenzyme degrades any linearized DNA that is unable to undergo homologous recombination. In the holoenzyme this subunit contributes ATPase, 3'-5' helicase, exonuclease activity and loads RecA onto ssDNA.</text>
</comment>
<name>A0A4U6R6N5_9GAMM</name>
<feature type="binding site" evidence="15">
    <location>
        <position position="1137"/>
    </location>
    <ligand>
        <name>Mg(2+)</name>
        <dbReference type="ChEBI" id="CHEBI:18420"/>
    </ligand>
</feature>
<dbReference type="CDD" id="cd22352">
    <property type="entry name" value="RecB_C-like"/>
    <property type="match status" value="1"/>
</dbReference>
<feature type="active site" description="For nuclease activity" evidence="15">
    <location>
        <position position="1137"/>
    </location>
</feature>
<reference evidence="20 21" key="1">
    <citation type="submission" date="2019-05" db="EMBL/GenBank/DDBJ databases">
        <title>Marinobacter panjinensis sp. nov., a moderately halophilic bacterium isolated from sea tidal flat environment.</title>
        <authorList>
            <person name="Yang W."/>
            <person name="An M."/>
            <person name="He W."/>
            <person name="Luo X."/>
            <person name="Zhu L."/>
            <person name="Chen G."/>
            <person name="Zhang Y."/>
            <person name="Wang Y."/>
        </authorList>
    </citation>
    <scope>NUCLEOTIDE SEQUENCE [LARGE SCALE GENOMIC DNA]</scope>
    <source>
        <strain evidence="20 21">PJ-16</strain>
    </source>
</reference>
<dbReference type="GO" id="GO:0005524">
    <property type="term" value="F:ATP binding"/>
    <property type="evidence" value="ECO:0007669"/>
    <property type="project" value="UniProtKB-UniRule"/>
</dbReference>
<dbReference type="InterPro" id="IPR011335">
    <property type="entry name" value="Restrct_endonuc-II-like"/>
</dbReference>
<feature type="domain" description="UvrD-like helicase C-terminal" evidence="19">
    <location>
        <begin position="478"/>
        <end position="783"/>
    </location>
</feature>
<dbReference type="InterPro" id="IPR027417">
    <property type="entry name" value="P-loop_NTPase"/>
</dbReference>
<dbReference type="PANTHER" id="PTHR11070">
    <property type="entry name" value="UVRD / RECB / PCRA DNA HELICASE FAMILY MEMBER"/>
    <property type="match status" value="1"/>
</dbReference>
<dbReference type="GO" id="GO:0008854">
    <property type="term" value="F:exodeoxyribonuclease V activity"/>
    <property type="evidence" value="ECO:0007669"/>
    <property type="project" value="UniProtKB-EC"/>
</dbReference>
<keyword evidence="11 15" id="KW-0234">DNA repair</keyword>
<comment type="domain">
    <text evidence="15">The C-terminal domain has nuclease activity and interacts with RecD. It interacts with RecA, facilitating its loading onto ssDNA.</text>
</comment>
<evidence type="ECO:0000256" key="14">
    <source>
        <dbReference type="ARBA" id="ARBA00048988"/>
    </source>
</evidence>
<evidence type="ECO:0000256" key="10">
    <source>
        <dbReference type="ARBA" id="ARBA00023125"/>
    </source>
</evidence>
<organism evidence="20 21">
    <name type="scientific">Marinobacter panjinensis</name>
    <dbReference type="NCBI Taxonomy" id="2576384"/>
    <lineage>
        <taxon>Bacteria</taxon>
        <taxon>Pseudomonadati</taxon>
        <taxon>Pseudomonadota</taxon>
        <taxon>Gammaproteobacteria</taxon>
        <taxon>Pseudomonadales</taxon>
        <taxon>Marinobacteraceae</taxon>
        <taxon>Marinobacter</taxon>
    </lineage>
</organism>
<keyword evidence="21" id="KW-1185">Reference proteome</keyword>
<dbReference type="Pfam" id="PF12705">
    <property type="entry name" value="PDDEXK_1"/>
    <property type="match status" value="1"/>
</dbReference>
<protein>
    <recommendedName>
        <fullName evidence="15">RecBCD enzyme subunit RecB</fullName>
        <ecNumber evidence="15">3.1.11.5</ecNumber>
        <ecNumber evidence="15">5.6.2.4</ecNumber>
    </recommendedName>
    <alternativeName>
        <fullName evidence="15">DNA 3'-5' helicase subunit RecB</fullName>
    </alternativeName>
    <alternativeName>
        <fullName evidence="15">Exonuclease V subunit RecB</fullName>
        <shortName evidence="15">ExoV subunit RecB</shortName>
    </alternativeName>
    <alternativeName>
        <fullName evidence="15">Helicase/nuclease RecBCD subunit RecB</fullName>
    </alternativeName>
</protein>
<dbReference type="Pfam" id="PF00580">
    <property type="entry name" value="UvrD-helicase"/>
    <property type="match status" value="1"/>
</dbReference>
<evidence type="ECO:0000256" key="15">
    <source>
        <dbReference type="HAMAP-Rule" id="MF_01485"/>
    </source>
</evidence>
<dbReference type="GO" id="GO:0043138">
    <property type="term" value="F:3'-5' DNA helicase activity"/>
    <property type="evidence" value="ECO:0007669"/>
    <property type="project" value="UniProtKB-UniRule"/>
</dbReference>
<keyword evidence="12 15" id="KW-0413">Isomerase</keyword>
<keyword evidence="4 15" id="KW-0227">DNA damage</keyword>
<dbReference type="GO" id="GO:0000287">
    <property type="term" value="F:magnesium ion binding"/>
    <property type="evidence" value="ECO:0007669"/>
    <property type="project" value="UniProtKB-UniRule"/>
</dbReference>
<feature type="compositionally biased region" description="Acidic residues" evidence="17">
    <location>
        <begin position="957"/>
        <end position="971"/>
    </location>
</feature>
<keyword evidence="8 15" id="KW-0067">ATP-binding</keyword>
<dbReference type="EMBL" id="SZYH01000001">
    <property type="protein sequence ID" value="TKV69221.1"/>
    <property type="molecule type" value="Genomic_DNA"/>
</dbReference>
<evidence type="ECO:0000313" key="20">
    <source>
        <dbReference type="EMBL" id="TKV69221.1"/>
    </source>
</evidence>
<keyword evidence="7 15" id="KW-0269">Exonuclease</keyword>
<dbReference type="GO" id="GO:0003677">
    <property type="term" value="F:DNA binding"/>
    <property type="evidence" value="ECO:0007669"/>
    <property type="project" value="UniProtKB-UniRule"/>
</dbReference>
<dbReference type="InterPro" id="IPR000212">
    <property type="entry name" value="DNA_helicase_UvrD/REP"/>
</dbReference>
<comment type="similarity">
    <text evidence="15">Belongs to the helicase family. UvrD subfamily.</text>
</comment>
<dbReference type="PROSITE" id="PS51217">
    <property type="entry name" value="UVRD_HELICASE_CTER"/>
    <property type="match status" value="1"/>
</dbReference>
<evidence type="ECO:0000256" key="9">
    <source>
        <dbReference type="ARBA" id="ARBA00022842"/>
    </source>
</evidence>
<comment type="cofactor">
    <cofactor evidence="15">
        <name>Mg(2+)</name>
        <dbReference type="ChEBI" id="CHEBI:18420"/>
    </cofactor>
    <text evidence="15">Binds 1 Mg(2+) ion per subunit.</text>
</comment>
<comment type="catalytic activity">
    <reaction evidence="15">
        <text>Exonucleolytic cleavage (in the presence of ATP) in either 5'- to 3'- or 3'- to 5'-direction to yield 5'-phosphooligonucleotides.</text>
        <dbReference type="EC" id="3.1.11.5"/>
    </reaction>
</comment>
<feature type="region of interest" description="Disordered" evidence="17">
    <location>
        <begin position="951"/>
        <end position="972"/>
    </location>
</feature>
<feature type="binding site" evidence="16">
    <location>
        <begin position="23"/>
        <end position="30"/>
    </location>
    <ligand>
        <name>ATP</name>
        <dbReference type="ChEBI" id="CHEBI:30616"/>
    </ligand>
</feature>
<feature type="binding site" evidence="15">
    <location>
        <position position="1124"/>
    </location>
    <ligand>
        <name>Mg(2+)</name>
        <dbReference type="ChEBI" id="CHEBI:18420"/>
    </ligand>
</feature>
<accession>A0A4U6R6N5</accession>
<evidence type="ECO:0000256" key="11">
    <source>
        <dbReference type="ARBA" id="ARBA00023204"/>
    </source>
</evidence>
<keyword evidence="6 15" id="KW-0347">Helicase</keyword>
<keyword evidence="2 15" id="KW-0479">Metal-binding</keyword>